<feature type="domain" description="SLC26A/SulP transporter" evidence="6">
    <location>
        <begin position="12"/>
        <end position="217"/>
    </location>
</feature>
<feature type="transmembrane region" description="Helical" evidence="5">
    <location>
        <begin position="98"/>
        <end position="119"/>
    </location>
</feature>
<organism evidence="7 8">
    <name type="scientific">Paspalum notatum var. saurae</name>
    <dbReference type="NCBI Taxonomy" id="547442"/>
    <lineage>
        <taxon>Eukaryota</taxon>
        <taxon>Viridiplantae</taxon>
        <taxon>Streptophyta</taxon>
        <taxon>Embryophyta</taxon>
        <taxon>Tracheophyta</taxon>
        <taxon>Spermatophyta</taxon>
        <taxon>Magnoliopsida</taxon>
        <taxon>Liliopsida</taxon>
        <taxon>Poales</taxon>
        <taxon>Poaceae</taxon>
        <taxon>PACMAD clade</taxon>
        <taxon>Panicoideae</taxon>
        <taxon>Andropogonodae</taxon>
        <taxon>Paspaleae</taxon>
        <taxon>Paspalinae</taxon>
        <taxon>Paspalum</taxon>
    </lineage>
</organism>
<dbReference type="AlphaFoldDB" id="A0AAQ3PP20"/>
<protein>
    <recommendedName>
        <fullName evidence="6">SLC26A/SulP transporter domain-containing protein</fullName>
    </recommendedName>
</protein>
<evidence type="ECO:0000313" key="8">
    <source>
        <dbReference type="Proteomes" id="UP001341281"/>
    </source>
</evidence>
<keyword evidence="2 5" id="KW-0812">Transmembrane</keyword>
<gene>
    <name evidence="7" type="ORF">U9M48_006438</name>
</gene>
<dbReference type="InterPro" id="IPR011547">
    <property type="entry name" value="SLC26A/SulP_dom"/>
</dbReference>
<evidence type="ECO:0000313" key="7">
    <source>
        <dbReference type="EMBL" id="WVZ55829.1"/>
    </source>
</evidence>
<dbReference type="GO" id="GO:0016020">
    <property type="term" value="C:membrane"/>
    <property type="evidence" value="ECO:0007669"/>
    <property type="project" value="UniProtKB-SubCell"/>
</dbReference>
<proteinExistence type="predicted"/>
<reference evidence="7 8" key="1">
    <citation type="submission" date="2024-02" db="EMBL/GenBank/DDBJ databases">
        <title>High-quality chromosome-scale genome assembly of Pensacola bahiagrass (Paspalum notatum Flugge var. saurae).</title>
        <authorList>
            <person name="Vega J.M."/>
            <person name="Podio M."/>
            <person name="Orjuela J."/>
            <person name="Siena L.A."/>
            <person name="Pessino S.C."/>
            <person name="Combes M.C."/>
            <person name="Mariac C."/>
            <person name="Albertini E."/>
            <person name="Pupilli F."/>
            <person name="Ortiz J.P.A."/>
            <person name="Leblanc O."/>
        </authorList>
    </citation>
    <scope>NUCLEOTIDE SEQUENCE [LARGE SCALE GENOMIC DNA]</scope>
    <source>
        <strain evidence="7">R1</strain>
        <tissue evidence="7">Leaf</tissue>
    </source>
</reference>
<evidence type="ECO:0000256" key="3">
    <source>
        <dbReference type="ARBA" id="ARBA00022989"/>
    </source>
</evidence>
<evidence type="ECO:0000256" key="2">
    <source>
        <dbReference type="ARBA" id="ARBA00022692"/>
    </source>
</evidence>
<dbReference type="GO" id="GO:0055085">
    <property type="term" value="P:transmembrane transport"/>
    <property type="evidence" value="ECO:0007669"/>
    <property type="project" value="InterPro"/>
</dbReference>
<feature type="transmembrane region" description="Helical" evidence="5">
    <location>
        <begin position="50"/>
        <end position="68"/>
    </location>
</feature>
<dbReference type="PANTHER" id="PTHR11814">
    <property type="entry name" value="SULFATE TRANSPORTER"/>
    <property type="match status" value="1"/>
</dbReference>
<keyword evidence="4 5" id="KW-0472">Membrane</keyword>
<evidence type="ECO:0000256" key="5">
    <source>
        <dbReference type="SAM" id="Phobius"/>
    </source>
</evidence>
<comment type="subcellular location">
    <subcellularLocation>
        <location evidence="1">Membrane</location>
        <topology evidence="1">Multi-pass membrane protein</topology>
    </subcellularLocation>
</comment>
<name>A0AAQ3PP20_PASNO</name>
<evidence type="ECO:0000259" key="6">
    <source>
        <dbReference type="Pfam" id="PF00916"/>
    </source>
</evidence>
<feature type="transmembrane region" description="Helical" evidence="5">
    <location>
        <begin position="126"/>
        <end position="147"/>
    </location>
</feature>
<dbReference type="InterPro" id="IPR001902">
    <property type="entry name" value="SLC26A/SulP_fam"/>
</dbReference>
<accession>A0AAQ3PP20</accession>
<dbReference type="EMBL" id="CP144746">
    <property type="protein sequence ID" value="WVZ55829.1"/>
    <property type="molecule type" value="Genomic_DNA"/>
</dbReference>
<keyword evidence="8" id="KW-1185">Reference proteome</keyword>
<feature type="transmembrane region" description="Helical" evidence="5">
    <location>
        <begin position="20"/>
        <end position="38"/>
    </location>
</feature>
<dbReference type="Proteomes" id="UP001341281">
    <property type="component" value="Chromosome 02"/>
</dbReference>
<keyword evidence="3 5" id="KW-1133">Transmembrane helix</keyword>
<evidence type="ECO:0000256" key="4">
    <source>
        <dbReference type="ARBA" id="ARBA00023136"/>
    </source>
</evidence>
<dbReference type="Pfam" id="PF00916">
    <property type="entry name" value="Sulfate_transp"/>
    <property type="match status" value="1"/>
</dbReference>
<sequence>MHGLIDEIDPKTHPLEYSRLAFTATFFAGVTQAALGFLRLGFVINFLSHAVIIGFMAGAAITIALQQLKGFLGIANFTKKTDIVSVLKSVFGNVHHGWNWQTILIAASFLAFLLVAKYIGKRNKKLFWVSAIAPLISVIMSTFFVYITHADKHGVAIVKNIKKGINPPSANLIYFTGPYLATGFRIGAVAGMIGLTEAVAIGRTFAAVNDYQIDGNK</sequence>
<evidence type="ECO:0000256" key="1">
    <source>
        <dbReference type="ARBA" id="ARBA00004141"/>
    </source>
</evidence>